<feature type="region of interest" description="Disordered" evidence="7">
    <location>
        <begin position="1"/>
        <end position="137"/>
    </location>
</feature>
<evidence type="ECO:0000313" key="9">
    <source>
        <dbReference type="Proteomes" id="UP000091857"/>
    </source>
</evidence>
<feature type="compositionally biased region" description="Low complexity" evidence="7">
    <location>
        <begin position="64"/>
        <end position="73"/>
    </location>
</feature>
<comment type="subcellular location">
    <subcellularLocation>
        <location evidence="1">Cytoplasm</location>
    </subcellularLocation>
</comment>
<dbReference type="Gramene" id="Manes.02G062300.1.v8.1">
    <property type="protein sequence ID" value="Manes.02G062300.1.v8.1.CDS.1"/>
    <property type="gene ID" value="Manes.02G062300.v8.1"/>
</dbReference>
<dbReference type="GO" id="GO:0009736">
    <property type="term" value="P:cytokinin-activated signaling pathway"/>
    <property type="evidence" value="ECO:0007669"/>
    <property type="project" value="UniProtKB-KW"/>
</dbReference>
<evidence type="ECO:0000256" key="5">
    <source>
        <dbReference type="ARBA" id="ARBA00023242"/>
    </source>
</evidence>
<evidence type="ECO:0000256" key="3">
    <source>
        <dbReference type="ARBA" id="ARBA00022712"/>
    </source>
</evidence>
<feature type="compositionally biased region" description="Basic and acidic residues" evidence="7">
    <location>
        <begin position="116"/>
        <end position="137"/>
    </location>
</feature>
<evidence type="ECO:0000256" key="4">
    <source>
        <dbReference type="ARBA" id="ARBA00022864"/>
    </source>
</evidence>
<dbReference type="PANTHER" id="PTHR33347:SF27">
    <property type="entry name" value="PROTEIN SOB FIVE-LIKE 3-RELATED"/>
    <property type="match status" value="1"/>
</dbReference>
<feature type="compositionally biased region" description="Acidic residues" evidence="7">
    <location>
        <begin position="53"/>
        <end position="63"/>
    </location>
</feature>
<evidence type="ECO:0000256" key="2">
    <source>
        <dbReference type="ARBA" id="ARBA00022490"/>
    </source>
</evidence>
<proteinExistence type="inferred from homology"/>
<dbReference type="InterPro" id="IPR044670">
    <property type="entry name" value="SOFL"/>
</dbReference>
<evidence type="ECO:0000256" key="7">
    <source>
        <dbReference type="SAM" id="MobiDB-lite"/>
    </source>
</evidence>
<sequence length="137" mass="15038">MDSCKLNLGTEGCSSSESGWTLYIGSPMQEDDDECSDKDNDNDQNTIANDGNAGDDYDDEQYSDDSLASDASSGPNHRHKPEGGLQSNHGTASFKHENGNNFNHCAPATKSNKKEKKNDGDSRVKDRRLSDNRKYSK</sequence>
<dbReference type="GO" id="GO:0009691">
    <property type="term" value="P:cytokinin biosynthetic process"/>
    <property type="evidence" value="ECO:0007669"/>
    <property type="project" value="UniProtKB-KW"/>
</dbReference>
<accession>A0A2C9WDP2</accession>
<keyword evidence="9" id="KW-1185">Reference proteome</keyword>
<evidence type="ECO:0000256" key="6">
    <source>
        <dbReference type="ARBA" id="ARBA00024199"/>
    </source>
</evidence>
<reference evidence="9" key="1">
    <citation type="journal article" date="2016" name="Nat. Biotechnol.">
        <title>Sequencing wild and cultivated cassava and related species reveals extensive interspecific hybridization and genetic diversity.</title>
        <authorList>
            <person name="Bredeson J.V."/>
            <person name="Lyons J.B."/>
            <person name="Prochnik S.E."/>
            <person name="Wu G.A."/>
            <person name="Ha C.M."/>
            <person name="Edsinger-Gonzales E."/>
            <person name="Grimwood J."/>
            <person name="Schmutz J."/>
            <person name="Rabbi I.Y."/>
            <person name="Egesi C."/>
            <person name="Nauluvula P."/>
            <person name="Lebot V."/>
            <person name="Ndunguru J."/>
            <person name="Mkamilo G."/>
            <person name="Bart R.S."/>
            <person name="Setter T.L."/>
            <person name="Gleadow R.M."/>
            <person name="Kulakow P."/>
            <person name="Ferguson M.E."/>
            <person name="Rounsley S."/>
            <person name="Rokhsar D.S."/>
        </authorList>
    </citation>
    <scope>NUCLEOTIDE SEQUENCE [LARGE SCALE GENOMIC DNA]</scope>
    <source>
        <strain evidence="9">cv. AM560-2</strain>
    </source>
</reference>
<keyword evidence="5" id="KW-0539">Nucleus</keyword>
<dbReference type="AlphaFoldDB" id="A0A2C9WDP2"/>
<evidence type="ECO:0000256" key="1">
    <source>
        <dbReference type="ARBA" id="ARBA00004496"/>
    </source>
</evidence>
<comment type="similarity">
    <text evidence="6">Belongs to the SOFL plant protein family.</text>
</comment>
<comment type="caution">
    <text evidence="8">The sequence shown here is derived from an EMBL/GenBank/DDBJ whole genome shotgun (WGS) entry which is preliminary data.</text>
</comment>
<organism evidence="8 9">
    <name type="scientific">Manihot esculenta</name>
    <name type="common">Cassava</name>
    <name type="synonym">Jatropha manihot</name>
    <dbReference type="NCBI Taxonomy" id="3983"/>
    <lineage>
        <taxon>Eukaryota</taxon>
        <taxon>Viridiplantae</taxon>
        <taxon>Streptophyta</taxon>
        <taxon>Embryophyta</taxon>
        <taxon>Tracheophyta</taxon>
        <taxon>Spermatophyta</taxon>
        <taxon>Magnoliopsida</taxon>
        <taxon>eudicotyledons</taxon>
        <taxon>Gunneridae</taxon>
        <taxon>Pentapetalae</taxon>
        <taxon>rosids</taxon>
        <taxon>fabids</taxon>
        <taxon>Malpighiales</taxon>
        <taxon>Euphorbiaceae</taxon>
        <taxon>Crotonoideae</taxon>
        <taxon>Manihoteae</taxon>
        <taxon>Manihot</taxon>
    </lineage>
</organism>
<dbReference type="GO" id="GO:0005737">
    <property type="term" value="C:cytoplasm"/>
    <property type="evidence" value="ECO:0007669"/>
    <property type="project" value="UniProtKB-SubCell"/>
</dbReference>
<dbReference type="PANTHER" id="PTHR33347">
    <property type="entry name" value="OSJNBA0091C07.3 PROTEIN"/>
    <property type="match status" value="1"/>
</dbReference>
<dbReference type="EMBL" id="CM004388">
    <property type="protein sequence ID" value="OAY57000.1"/>
    <property type="molecule type" value="Genomic_DNA"/>
</dbReference>
<gene>
    <name evidence="8" type="ORF">MANES_02G062300v8</name>
</gene>
<name>A0A2C9WDP2_MANES</name>
<evidence type="ECO:0000313" key="8">
    <source>
        <dbReference type="EMBL" id="OAY57000.1"/>
    </source>
</evidence>
<protein>
    <submittedName>
        <fullName evidence="8">Uncharacterized protein</fullName>
    </submittedName>
</protein>
<keyword evidence="4" id="KW-0932">Cytokinin signaling pathway</keyword>
<dbReference type="Proteomes" id="UP000091857">
    <property type="component" value="Chromosome 2"/>
</dbReference>
<feature type="compositionally biased region" description="Acidic residues" evidence="7">
    <location>
        <begin position="29"/>
        <end position="42"/>
    </location>
</feature>
<keyword evidence="3" id="KW-0203">Cytokinin biosynthesis</keyword>
<keyword evidence="2" id="KW-0963">Cytoplasm</keyword>